<dbReference type="Proteomes" id="UP000180133">
    <property type="component" value="Unassembled WGS sequence"/>
</dbReference>
<proteinExistence type="predicted"/>
<evidence type="ECO:0000313" key="1">
    <source>
        <dbReference type="EMBL" id="OHY89613.1"/>
    </source>
</evidence>
<dbReference type="RefSeq" id="WP_071236605.1">
    <property type="nucleotide sequence ID" value="NZ_KV861346.1"/>
</dbReference>
<dbReference type="EMBL" id="MKFT01000037">
    <property type="protein sequence ID" value="OHY89613.1"/>
    <property type="molecule type" value="Genomic_DNA"/>
</dbReference>
<organism evidence="1 2">
    <name type="scientific">Vibrio rotiferianus</name>
    <dbReference type="NCBI Taxonomy" id="190895"/>
    <lineage>
        <taxon>Bacteria</taxon>
        <taxon>Pseudomonadati</taxon>
        <taxon>Pseudomonadota</taxon>
        <taxon>Gammaproteobacteria</taxon>
        <taxon>Vibrionales</taxon>
        <taxon>Vibrionaceae</taxon>
        <taxon>Vibrio</taxon>
    </lineage>
</organism>
<gene>
    <name evidence="1" type="ORF">BI375_23325</name>
</gene>
<comment type="caution">
    <text evidence="1">The sequence shown here is derived from an EMBL/GenBank/DDBJ whole genome shotgun (WGS) entry which is preliminary data.</text>
</comment>
<accession>A0ABX3D405</accession>
<name>A0ABX3D405_9VIBR</name>
<evidence type="ECO:0000313" key="2">
    <source>
        <dbReference type="Proteomes" id="UP000180133"/>
    </source>
</evidence>
<protein>
    <submittedName>
        <fullName evidence="1">Uncharacterized protein</fullName>
    </submittedName>
</protein>
<keyword evidence="2" id="KW-1185">Reference proteome</keyword>
<reference evidence="1 2" key="1">
    <citation type="submission" date="2016-09" db="EMBL/GenBank/DDBJ databases">
        <title>Isolation, identification and antibiotic sensitivity analysis of bacterial pathogen from juvenile Hippocampus erectus with tail-rotted disease.</title>
        <authorList>
            <person name="Yang Q."/>
        </authorList>
    </citation>
    <scope>NUCLEOTIDE SEQUENCE [LARGE SCALE GENOMIC DNA]</scope>
    <source>
        <strain evidence="1 2">HM-10</strain>
    </source>
</reference>
<sequence length="130" mass="14852">MLIRYVKNHSGSILDANGYDGCGKCVEVPALLRNGEYKYNRYGGVINAFECRSFQKVKLVGFTEYSFDEGKNWIKVDDNHYLIGVRKLGEFYIVLFNGKPRALPYQPKGDERYYNNVHFIHSGLGSNSTP</sequence>